<protein>
    <submittedName>
        <fullName evidence="1">Uncharacterized protein</fullName>
    </submittedName>
</protein>
<accession>A0A2H3CPV2</accession>
<dbReference type="OrthoDB" id="3003823at2759"/>
<sequence length="109" mass="12452">MNATLTDQIVIYKWNAKWVKKAGIDVWGGIFTNLLIKTLRSGVLKDRATYVDLIKALPQLRSQMPVTEVLILYMDILHILRLRILLYVDTWCIPDFGLIPAMLAMAHIG</sequence>
<dbReference type="EMBL" id="KZ293693">
    <property type="protein sequence ID" value="PBK85065.1"/>
    <property type="molecule type" value="Genomic_DNA"/>
</dbReference>
<dbReference type="InParanoid" id="A0A2H3CPV2"/>
<organism evidence="1 2">
    <name type="scientific">Armillaria gallica</name>
    <name type="common">Bulbous honey fungus</name>
    <name type="synonym">Armillaria bulbosa</name>
    <dbReference type="NCBI Taxonomy" id="47427"/>
    <lineage>
        <taxon>Eukaryota</taxon>
        <taxon>Fungi</taxon>
        <taxon>Dikarya</taxon>
        <taxon>Basidiomycota</taxon>
        <taxon>Agaricomycotina</taxon>
        <taxon>Agaricomycetes</taxon>
        <taxon>Agaricomycetidae</taxon>
        <taxon>Agaricales</taxon>
        <taxon>Marasmiineae</taxon>
        <taxon>Physalacriaceae</taxon>
        <taxon>Armillaria</taxon>
    </lineage>
</organism>
<reference evidence="2" key="1">
    <citation type="journal article" date="2017" name="Nat. Ecol. Evol.">
        <title>Genome expansion and lineage-specific genetic innovations in the forest pathogenic fungi Armillaria.</title>
        <authorList>
            <person name="Sipos G."/>
            <person name="Prasanna A.N."/>
            <person name="Walter M.C."/>
            <person name="O'Connor E."/>
            <person name="Balint B."/>
            <person name="Krizsan K."/>
            <person name="Kiss B."/>
            <person name="Hess J."/>
            <person name="Varga T."/>
            <person name="Slot J."/>
            <person name="Riley R."/>
            <person name="Boka B."/>
            <person name="Rigling D."/>
            <person name="Barry K."/>
            <person name="Lee J."/>
            <person name="Mihaltcheva S."/>
            <person name="LaButti K."/>
            <person name="Lipzen A."/>
            <person name="Waldron R."/>
            <person name="Moloney N.M."/>
            <person name="Sperisen C."/>
            <person name="Kredics L."/>
            <person name="Vagvoelgyi C."/>
            <person name="Patrignani A."/>
            <person name="Fitzpatrick D."/>
            <person name="Nagy I."/>
            <person name="Doyle S."/>
            <person name="Anderson J.B."/>
            <person name="Grigoriev I.V."/>
            <person name="Gueldener U."/>
            <person name="Muensterkoetter M."/>
            <person name="Nagy L.G."/>
        </authorList>
    </citation>
    <scope>NUCLEOTIDE SEQUENCE [LARGE SCALE GENOMIC DNA]</scope>
    <source>
        <strain evidence="2">Ar21-2</strain>
    </source>
</reference>
<dbReference type="AlphaFoldDB" id="A0A2H3CPV2"/>
<name>A0A2H3CPV2_ARMGA</name>
<keyword evidence="2" id="KW-1185">Reference proteome</keyword>
<gene>
    <name evidence="1" type="ORF">ARMGADRAFT_1036584</name>
</gene>
<evidence type="ECO:0000313" key="2">
    <source>
        <dbReference type="Proteomes" id="UP000217790"/>
    </source>
</evidence>
<evidence type="ECO:0000313" key="1">
    <source>
        <dbReference type="EMBL" id="PBK85065.1"/>
    </source>
</evidence>
<dbReference type="Proteomes" id="UP000217790">
    <property type="component" value="Unassembled WGS sequence"/>
</dbReference>
<proteinExistence type="predicted"/>